<feature type="region of interest" description="Disordered" evidence="1">
    <location>
        <begin position="1"/>
        <end position="29"/>
    </location>
</feature>
<reference evidence="2" key="1">
    <citation type="submission" date="2021-02" db="EMBL/GenBank/DDBJ databases">
        <authorList>
            <person name="Nowell W R."/>
        </authorList>
    </citation>
    <scope>NUCLEOTIDE SEQUENCE</scope>
</reference>
<dbReference type="AlphaFoldDB" id="A0A814TLT9"/>
<evidence type="ECO:0000256" key="1">
    <source>
        <dbReference type="SAM" id="MobiDB-lite"/>
    </source>
</evidence>
<evidence type="ECO:0000313" key="3">
    <source>
        <dbReference type="Proteomes" id="UP000663828"/>
    </source>
</evidence>
<dbReference type="Proteomes" id="UP000663828">
    <property type="component" value="Unassembled WGS sequence"/>
</dbReference>
<comment type="caution">
    <text evidence="2">The sequence shown here is derived from an EMBL/GenBank/DDBJ whole genome shotgun (WGS) entry which is preliminary data.</text>
</comment>
<proteinExistence type="predicted"/>
<keyword evidence="3" id="KW-1185">Reference proteome</keyword>
<dbReference type="EMBL" id="CAJNOR010001551">
    <property type="protein sequence ID" value="CAF1162588.1"/>
    <property type="molecule type" value="Genomic_DNA"/>
</dbReference>
<sequence>MADSSSSEYHEKNPAPSPTPQSSFLTVPYNPAAHPRQITLLDQNGQPIQYTLIPTNQQSSVPPAHHSIPPQAMQRPPDGNICCICGSIAATKCSYGISRGNPCGRLLCLAHVMELPGINGGRYPHCPEHFHQVKQNQCNVM</sequence>
<organism evidence="2 3">
    <name type="scientific">Adineta ricciae</name>
    <name type="common">Rotifer</name>
    <dbReference type="NCBI Taxonomy" id="249248"/>
    <lineage>
        <taxon>Eukaryota</taxon>
        <taxon>Metazoa</taxon>
        <taxon>Spiralia</taxon>
        <taxon>Gnathifera</taxon>
        <taxon>Rotifera</taxon>
        <taxon>Eurotatoria</taxon>
        <taxon>Bdelloidea</taxon>
        <taxon>Adinetida</taxon>
        <taxon>Adinetidae</taxon>
        <taxon>Adineta</taxon>
    </lineage>
</organism>
<protein>
    <submittedName>
        <fullName evidence="2">Uncharacterized protein</fullName>
    </submittedName>
</protein>
<gene>
    <name evidence="2" type="ORF">XAT740_LOCUS21567</name>
</gene>
<evidence type="ECO:0000313" key="2">
    <source>
        <dbReference type="EMBL" id="CAF1162588.1"/>
    </source>
</evidence>
<accession>A0A814TLT9</accession>
<name>A0A814TLT9_ADIRI</name>